<gene>
    <name evidence="2" type="ORF">DesfrDRAFT_0355</name>
</gene>
<keyword evidence="3" id="KW-1185">Reference proteome</keyword>
<sequence precursor="true">MIRRLHAVALAAAFVVLAAGAALAAPERMAIYMTVAGPLELVRDGATSSILLGGKVIHQSQGASLTAQSYMSVGDPSDGYDALLLRHGVGDAECPITFDLVTVGADKASLVTPNINKCSRLVSINVDGDKLMLVTEKQNGRTEVIEYNDAKRRGGGKKP</sequence>
<proteinExistence type="predicted"/>
<evidence type="ECO:0000313" key="2">
    <source>
        <dbReference type="EMBL" id="EFL52725.1"/>
    </source>
</evidence>
<organism evidence="2 3">
    <name type="scientific">Solidesulfovibrio fructosivorans JJ]</name>
    <dbReference type="NCBI Taxonomy" id="596151"/>
    <lineage>
        <taxon>Bacteria</taxon>
        <taxon>Pseudomonadati</taxon>
        <taxon>Thermodesulfobacteriota</taxon>
        <taxon>Desulfovibrionia</taxon>
        <taxon>Desulfovibrionales</taxon>
        <taxon>Desulfovibrionaceae</taxon>
        <taxon>Solidesulfovibrio</taxon>
    </lineage>
</organism>
<dbReference type="RefSeq" id="WP_005990525.1">
    <property type="nucleotide sequence ID" value="NZ_AECZ01000002.1"/>
</dbReference>
<reference evidence="2 3" key="1">
    <citation type="submission" date="2010-08" db="EMBL/GenBank/DDBJ databases">
        <title>The draft genome of Desulfovibrio fructosovorans JJ.</title>
        <authorList>
            <consortium name="US DOE Joint Genome Institute (JGI-PGF)"/>
            <person name="Lucas S."/>
            <person name="Copeland A."/>
            <person name="Lapidus A."/>
            <person name="Cheng J.-F."/>
            <person name="Bruce D."/>
            <person name="Goodwin L."/>
            <person name="Pitluck S."/>
            <person name="Land M.L."/>
            <person name="Hauser L."/>
            <person name="Chang Y.-J."/>
            <person name="Jeffries C."/>
            <person name="Wall J.D."/>
            <person name="Stahl D.A."/>
            <person name="Arkin A.P."/>
            <person name="Dehal P."/>
            <person name="Stolyar S.M."/>
            <person name="Hazen T.C."/>
            <person name="Woyke T.J."/>
        </authorList>
    </citation>
    <scope>NUCLEOTIDE SEQUENCE [LARGE SCALE GENOMIC DNA]</scope>
    <source>
        <strain evidence="2 3">JJ</strain>
    </source>
</reference>
<accession>E1JRV6</accession>
<keyword evidence="1" id="KW-0732">Signal</keyword>
<evidence type="ECO:0000313" key="3">
    <source>
        <dbReference type="Proteomes" id="UP000006250"/>
    </source>
</evidence>
<feature type="signal peptide" evidence="1">
    <location>
        <begin position="1"/>
        <end position="24"/>
    </location>
</feature>
<dbReference type="Proteomes" id="UP000006250">
    <property type="component" value="Unassembled WGS sequence"/>
</dbReference>
<dbReference type="eggNOG" id="ENOG50317TC">
    <property type="taxonomic scope" value="Bacteria"/>
</dbReference>
<dbReference type="AlphaFoldDB" id="E1JRV6"/>
<protein>
    <submittedName>
        <fullName evidence="2">Uncharacterized protein</fullName>
    </submittedName>
</protein>
<feature type="chain" id="PRO_5003147899" evidence="1">
    <location>
        <begin position="25"/>
        <end position="159"/>
    </location>
</feature>
<comment type="caution">
    <text evidence="2">The sequence shown here is derived from an EMBL/GenBank/DDBJ whole genome shotgun (WGS) entry which is preliminary data.</text>
</comment>
<dbReference type="OrthoDB" id="5454678at2"/>
<name>E1JRV6_SOLFR</name>
<dbReference type="STRING" id="596151.DesfrDRAFT_0355"/>
<dbReference type="EMBL" id="AECZ01000002">
    <property type="protein sequence ID" value="EFL52725.1"/>
    <property type="molecule type" value="Genomic_DNA"/>
</dbReference>
<evidence type="ECO:0000256" key="1">
    <source>
        <dbReference type="SAM" id="SignalP"/>
    </source>
</evidence>